<dbReference type="EMBL" id="JAFMPP010000003">
    <property type="protein sequence ID" value="MBO0662096.1"/>
    <property type="molecule type" value="Genomic_DNA"/>
</dbReference>
<evidence type="ECO:0000313" key="13">
    <source>
        <dbReference type="EMBL" id="MBO0662096.1"/>
    </source>
</evidence>
<keyword evidence="5 10" id="KW-0560">Oxidoreductase</keyword>
<dbReference type="PANTHER" id="PTHR43014:SF2">
    <property type="entry name" value="MERCURIC REDUCTASE"/>
    <property type="match status" value="1"/>
</dbReference>
<keyword evidence="14" id="KW-1185">Reference proteome</keyword>
<dbReference type="InterPro" id="IPR023753">
    <property type="entry name" value="FAD/NAD-binding_dom"/>
</dbReference>
<evidence type="ECO:0000256" key="2">
    <source>
        <dbReference type="ARBA" id="ARBA00022630"/>
    </source>
</evidence>
<organism evidence="13 14">
    <name type="scientific">Jiella flava</name>
    <dbReference type="NCBI Taxonomy" id="2816857"/>
    <lineage>
        <taxon>Bacteria</taxon>
        <taxon>Pseudomonadati</taxon>
        <taxon>Pseudomonadota</taxon>
        <taxon>Alphaproteobacteria</taxon>
        <taxon>Hyphomicrobiales</taxon>
        <taxon>Aurantimonadaceae</taxon>
        <taxon>Jiella</taxon>
    </lineage>
</organism>
<dbReference type="InterPro" id="IPR036188">
    <property type="entry name" value="FAD/NAD-bd_sf"/>
</dbReference>
<dbReference type="Proteomes" id="UP000664122">
    <property type="component" value="Unassembled WGS sequence"/>
</dbReference>
<feature type="domain" description="FAD/NAD(P)-binding" evidence="12">
    <location>
        <begin position="8"/>
        <end position="322"/>
    </location>
</feature>
<evidence type="ECO:0000256" key="3">
    <source>
        <dbReference type="ARBA" id="ARBA00022827"/>
    </source>
</evidence>
<evidence type="ECO:0000259" key="11">
    <source>
        <dbReference type="Pfam" id="PF02852"/>
    </source>
</evidence>
<dbReference type="InterPro" id="IPR016156">
    <property type="entry name" value="FAD/NAD-linked_Rdtase_dimer_sf"/>
</dbReference>
<reference evidence="13" key="1">
    <citation type="submission" date="2021-03" db="EMBL/GenBank/DDBJ databases">
        <title>Whole genome sequence of Jiella sp. CQZ9-1.</title>
        <authorList>
            <person name="Tuo L."/>
        </authorList>
    </citation>
    <scope>NUCLEOTIDE SEQUENCE</scope>
    <source>
        <strain evidence="13">CQZ9-1</strain>
    </source>
</reference>
<keyword evidence="8" id="KW-0520">NAD</keyword>
<gene>
    <name evidence="13" type="ORF">J1C48_05880</name>
</gene>
<dbReference type="SUPFAM" id="SSF55424">
    <property type="entry name" value="FAD/NAD-linked reductases, dimerisation (C-terminal) domain"/>
    <property type="match status" value="1"/>
</dbReference>
<evidence type="ECO:0000256" key="7">
    <source>
        <dbReference type="ARBA" id="ARBA00023284"/>
    </source>
</evidence>
<keyword evidence="8" id="KW-0547">Nucleotide-binding</keyword>
<sequence>MRRTLTPDLCVIGGGSGGLTTAAAAAAFGVDVVLVEAGKMGGDCLNDGCVPSKALLAAGKHAAAIRESAQFGITAGEPQIDFAAVKDHVAGVIAAIAPNDSVERFEKLGVTVVEAHASFIDADTVAAGGTIIKARRFVIAAGSSPRVPQIPGLAETPFFTNETIFDLRGRPDHLIIIGGGPIGIEMAQAHRRLGCAVTVLEAGAFLGRDDPQLVAVVLAKLRAEGVALREGAKVVAVSTGQAGLTLTIETASGRETVPGSHLLVAVGRRPNVGGLGLDAAGIDFDAAGITVGADLRTTNRRVYAVGDVAGGPQFTHVASYQAGLVLRPILFRLPLKERRDHLPRVTFTDPELGQVGATEAEARAAGTLKDVLIWPYAENDRAQAERRLEGLVKIVVGRKGRIIGAGVAGVSAGEITNLMSLVVAKRMTVADLRDFISPYPTLSEIGKRAATDYYRPYTQKPWVRAAVRLLARFG</sequence>
<accession>A0A939FXM6</accession>
<dbReference type="PRINTS" id="PR00411">
    <property type="entry name" value="PNDRDTASEI"/>
</dbReference>
<dbReference type="GO" id="GO:0016668">
    <property type="term" value="F:oxidoreductase activity, acting on a sulfur group of donors, NAD(P) as acceptor"/>
    <property type="evidence" value="ECO:0007669"/>
    <property type="project" value="InterPro"/>
</dbReference>
<evidence type="ECO:0000256" key="9">
    <source>
        <dbReference type="PIRSR" id="PIRSR000350-4"/>
    </source>
</evidence>
<dbReference type="InterPro" id="IPR012999">
    <property type="entry name" value="Pyr_OxRdtase_I_AS"/>
</dbReference>
<evidence type="ECO:0000313" key="14">
    <source>
        <dbReference type="Proteomes" id="UP000664122"/>
    </source>
</evidence>
<name>A0A939FXM6_9HYPH</name>
<dbReference type="InterPro" id="IPR001100">
    <property type="entry name" value="Pyr_nuc-diS_OxRdtase"/>
</dbReference>
<keyword evidence="2 10" id="KW-0285">Flavoprotein</keyword>
<dbReference type="PRINTS" id="PR00368">
    <property type="entry name" value="FADPNR"/>
</dbReference>
<feature type="binding site" evidence="8">
    <location>
        <begin position="178"/>
        <end position="185"/>
    </location>
    <ligand>
        <name>NAD(+)</name>
        <dbReference type="ChEBI" id="CHEBI:57540"/>
    </ligand>
</feature>
<dbReference type="PROSITE" id="PS00076">
    <property type="entry name" value="PYRIDINE_REDOX_1"/>
    <property type="match status" value="1"/>
</dbReference>
<dbReference type="RefSeq" id="WP_207256846.1">
    <property type="nucleotide sequence ID" value="NZ_JAFMPP010000003.1"/>
</dbReference>
<keyword evidence="4" id="KW-0521">NADP</keyword>
<dbReference type="PANTHER" id="PTHR43014">
    <property type="entry name" value="MERCURIC REDUCTASE"/>
    <property type="match status" value="1"/>
</dbReference>
<comment type="similarity">
    <text evidence="1 10">Belongs to the class-I pyridine nucleotide-disulfide oxidoreductase family.</text>
</comment>
<dbReference type="Gene3D" id="3.30.390.30">
    <property type="match status" value="1"/>
</dbReference>
<evidence type="ECO:0000256" key="8">
    <source>
        <dbReference type="PIRSR" id="PIRSR000350-3"/>
    </source>
</evidence>
<protein>
    <submittedName>
        <fullName evidence="13">FAD-dependent oxidoreductase</fullName>
    </submittedName>
</protein>
<comment type="caution">
    <text evidence="13">The sequence shown here is derived from an EMBL/GenBank/DDBJ whole genome shotgun (WGS) entry which is preliminary data.</text>
</comment>
<evidence type="ECO:0000256" key="5">
    <source>
        <dbReference type="ARBA" id="ARBA00023002"/>
    </source>
</evidence>
<dbReference type="GO" id="GO:0050660">
    <property type="term" value="F:flavin adenine dinucleotide binding"/>
    <property type="evidence" value="ECO:0007669"/>
    <property type="project" value="TreeGrafter"/>
</dbReference>
<feature type="binding site" evidence="8">
    <location>
        <position position="267"/>
    </location>
    <ligand>
        <name>NAD(+)</name>
        <dbReference type="ChEBI" id="CHEBI:57540"/>
    </ligand>
</feature>
<comment type="cofactor">
    <cofactor evidence="8">
        <name>FAD</name>
        <dbReference type="ChEBI" id="CHEBI:57692"/>
    </cofactor>
    <text evidence="8">Binds 1 FAD per subunit.</text>
</comment>
<dbReference type="Pfam" id="PF02852">
    <property type="entry name" value="Pyr_redox_dim"/>
    <property type="match status" value="1"/>
</dbReference>
<keyword evidence="7 10" id="KW-0676">Redox-active center</keyword>
<evidence type="ECO:0000256" key="1">
    <source>
        <dbReference type="ARBA" id="ARBA00007532"/>
    </source>
</evidence>
<evidence type="ECO:0000256" key="4">
    <source>
        <dbReference type="ARBA" id="ARBA00022857"/>
    </source>
</evidence>
<feature type="binding site" evidence="8">
    <location>
        <position position="307"/>
    </location>
    <ligand>
        <name>FAD</name>
        <dbReference type="ChEBI" id="CHEBI:57692"/>
    </ligand>
</feature>
<proteinExistence type="inferred from homology"/>
<dbReference type="FunFam" id="3.30.390.30:FF:000001">
    <property type="entry name" value="Dihydrolipoyl dehydrogenase"/>
    <property type="match status" value="1"/>
</dbReference>
<keyword evidence="6" id="KW-1015">Disulfide bond</keyword>
<dbReference type="SUPFAM" id="SSF51905">
    <property type="entry name" value="FAD/NAD(P)-binding domain"/>
    <property type="match status" value="1"/>
</dbReference>
<feature type="disulfide bond" description="Redox-active" evidence="9">
    <location>
        <begin position="44"/>
        <end position="49"/>
    </location>
</feature>
<dbReference type="Pfam" id="PF07992">
    <property type="entry name" value="Pyr_redox_2"/>
    <property type="match status" value="1"/>
</dbReference>
<evidence type="ECO:0000259" key="12">
    <source>
        <dbReference type="Pfam" id="PF07992"/>
    </source>
</evidence>
<feature type="binding site" evidence="8">
    <location>
        <position position="201"/>
    </location>
    <ligand>
        <name>NAD(+)</name>
        <dbReference type="ChEBI" id="CHEBI:57540"/>
    </ligand>
</feature>
<evidence type="ECO:0000256" key="10">
    <source>
        <dbReference type="RuleBase" id="RU003691"/>
    </source>
</evidence>
<keyword evidence="3 8" id="KW-0274">FAD</keyword>
<dbReference type="PIRSF" id="PIRSF000350">
    <property type="entry name" value="Mercury_reductase_MerA"/>
    <property type="match status" value="1"/>
</dbReference>
<dbReference type="Gene3D" id="3.50.50.60">
    <property type="entry name" value="FAD/NAD(P)-binding domain"/>
    <property type="match status" value="2"/>
</dbReference>
<feature type="domain" description="Pyridine nucleotide-disulphide oxidoreductase dimerisation" evidence="11">
    <location>
        <begin position="343"/>
        <end position="449"/>
    </location>
</feature>
<dbReference type="GO" id="GO:0003955">
    <property type="term" value="F:NAD(P)H dehydrogenase (quinone) activity"/>
    <property type="evidence" value="ECO:0007669"/>
    <property type="project" value="TreeGrafter"/>
</dbReference>
<dbReference type="InterPro" id="IPR004099">
    <property type="entry name" value="Pyr_nucl-diS_OxRdtase_dimer"/>
</dbReference>
<evidence type="ECO:0000256" key="6">
    <source>
        <dbReference type="ARBA" id="ARBA00023157"/>
    </source>
</evidence>
<dbReference type="AlphaFoldDB" id="A0A939FXM6"/>
<feature type="binding site" evidence="8">
    <location>
        <position position="53"/>
    </location>
    <ligand>
        <name>FAD</name>
        <dbReference type="ChEBI" id="CHEBI:57692"/>
    </ligand>
</feature>